<evidence type="ECO:0000256" key="1">
    <source>
        <dbReference type="SAM" id="MobiDB-lite"/>
    </source>
</evidence>
<accession>A0A4R1YV57</accession>
<protein>
    <submittedName>
        <fullName evidence="2">Uncharacterized protein</fullName>
    </submittedName>
</protein>
<keyword evidence="3" id="KW-1185">Reference proteome</keyword>
<organism evidence="2 3">
    <name type="scientific">Rhodovulum steppense</name>
    <dbReference type="NCBI Taxonomy" id="540251"/>
    <lineage>
        <taxon>Bacteria</taxon>
        <taxon>Pseudomonadati</taxon>
        <taxon>Pseudomonadota</taxon>
        <taxon>Alphaproteobacteria</taxon>
        <taxon>Rhodobacterales</taxon>
        <taxon>Paracoccaceae</taxon>
        <taxon>Rhodovulum</taxon>
    </lineage>
</organism>
<evidence type="ECO:0000313" key="3">
    <source>
        <dbReference type="Proteomes" id="UP000295277"/>
    </source>
</evidence>
<name>A0A4R1YV57_9RHOB</name>
<feature type="region of interest" description="Disordered" evidence="1">
    <location>
        <begin position="26"/>
        <end position="82"/>
    </location>
</feature>
<evidence type="ECO:0000313" key="2">
    <source>
        <dbReference type="EMBL" id="TCM84989.1"/>
    </source>
</evidence>
<dbReference type="EMBL" id="SLVM01000009">
    <property type="protein sequence ID" value="TCM84989.1"/>
    <property type="molecule type" value="Genomic_DNA"/>
</dbReference>
<proteinExistence type="predicted"/>
<feature type="compositionally biased region" description="Basic residues" evidence="1">
    <location>
        <begin position="69"/>
        <end position="82"/>
    </location>
</feature>
<gene>
    <name evidence="2" type="ORF">EV216_10974</name>
</gene>
<feature type="compositionally biased region" description="Basic residues" evidence="1">
    <location>
        <begin position="26"/>
        <end position="41"/>
    </location>
</feature>
<reference evidence="2 3" key="1">
    <citation type="submission" date="2019-03" db="EMBL/GenBank/DDBJ databases">
        <title>Genomic Encyclopedia of Type Strains, Phase IV (KMG-IV): sequencing the most valuable type-strain genomes for metagenomic binning, comparative biology and taxonomic classification.</title>
        <authorList>
            <person name="Goeker M."/>
        </authorList>
    </citation>
    <scope>NUCLEOTIDE SEQUENCE [LARGE SCALE GENOMIC DNA]</scope>
    <source>
        <strain evidence="2 3">DSM 21153</strain>
    </source>
</reference>
<sequence>MSRPGCDGTMGEGHKTRRLWRFYRPTRRRLGDRRTGRHRRDRQIGGGAGGRQGRRPEERNPARIGQHGCRPHITRKRHVGHR</sequence>
<comment type="caution">
    <text evidence="2">The sequence shown here is derived from an EMBL/GenBank/DDBJ whole genome shotgun (WGS) entry which is preliminary data.</text>
</comment>
<dbReference type="AlphaFoldDB" id="A0A4R1YV57"/>
<dbReference type="Proteomes" id="UP000295277">
    <property type="component" value="Unassembled WGS sequence"/>
</dbReference>